<name>A0A822XUR9_NELNU</name>
<sequence>MVELPLAKMLLLMGGGGQRVEESNGGQVSIVGHTQNLKDSTYHMWGPDWGVVRKAICSAYFNNAARLKGVGEYANCGNGMPCHVFLNGRVRDIHAGTQEAVKGR</sequence>
<dbReference type="EMBL" id="DUZY01000001">
    <property type="protein sequence ID" value="DAD25374.1"/>
    <property type="molecule type" value="Genomic_DNA"/>
</dbReference>
<evidence type="ECO:0000313" key="2">
    <source>
        <dbReference type="Proteomes" id="UP000607653"/>
    </source>
</evidence>
<accession>A0A822XUR9</accession>
<dbReference type="AlphaFoldDB" id="A0A822XUR9"/>
<dbReference type="Proteomes" id="UP000607653">
    <property type="component" value="Unassembled WGS sequence"/>
</dbReference>
<evidence type="ECO:0000313" key="1">
    <source>
        <dbReference type="EMBL" id="DAD25374.1"/>
    </source>
</evidence>
<protein>
    <submittedName>
        <fullName evidence="1">Uncharacterized protein</fullName>
    </submittedName>
</protein>
<comment type="caution">
    <text evidence="1">The sequence shown here is derived from an EMBL/GenBank/DDBJ whole genome shotgun (WGS) entry which is preliminary data.</text>
</comment>
<gene>
    <name evidence="1" type="ORF">HUJ06_026838</name>
</gene>
<reference evidence="1 2" key="1">
    <citation type="journal article" date="2020" name="Mol. Biol. Evol.">
        <title>Distinct Expression and Methylation Patterns for Genes with Different Fates following a Single Whole-Genome Duplication in Flowering Plants.</title>
        <authorList>
            <person name="Shi T."/>
            <person name="Rahmani R.S."/>
            <person name="Gugger P.F."/>
            <person name="Wang M."/>
            <person name="Li H."/>
            <person name="Zhang Y."/>
            <person name="Li Z."/>
            <person name="Wang Q."/>
            <person name="Van de Peer Y."/>
            <person name="Marchal K."/>
            <person name="Chen J."/>
        </authorList>
    </citation>
    <scope>NUCLEOTIDE SEQUENCE [LARGE SCALE GENOMIC DNA]</scope>
    <source>
        <tissue evidence="1">Leaf</tissue>
    </source>
</reference>
<organism evidence="1 2">
    <name type="scientific">Nelumbo nucifera</name>
    <name type="common">Sacred lotus</name>
    <dbReference type="NCBI Taxonomy" id="4432"/>
    <lineage>
        <taxon>Eukaryota</taxon>
        <taxon>Viridiplantae</taxon>
        <taxon>Streptophyta</taxon>
        <taxon>Embryophyta</taxon>
        <taxon>Tracheophyta</taxon>
        <taxon>Spermatophyta</taxon>
        <taxon>Magnoliopsida</taxon>
        <taxon>Proteales</taxon>
        <taxon>Nelumbonaceae</taxon>
        <taxon>Nelumbo</taxon>
    </lineage>
</organism>
<proteinExistence type="predicted"/>
<keyword evidence="2" id="KW-1185">Reference proteome</keyword>